<evidence type="ECO:0000256" key="1">
    <source>
        <dbReference type="SAM" id="MobiDB-lite"/>
    </source>
</evidence>
<protein>
    <submittedName>
        <fullName evidence="2">TPR domain protein in aerotolerance operon</fullName>
    </submittedName>
</protein>
<dbReference type="Proteomes" id="UP000031671">
    <property type="component" value="Unassembled WGS sequence"/>
</dbReference>
<evidence type="ECO:0000313" key="2">
    <source>
        <dbReference type="EMBL" id="GAM57978.1"/>
    </source>
</evidence>
<reference evidence="2 3" key="2">
    <citation type="submission" date="2015-01" db="EMBL/GenBank/DDBJ databases">
        <authorList>
            <consortium name="NBRP consortium"/>
            <person name="Sawabe T."/>
            <person name="Meirelles P."/>
            <person name="Feng G."/>
            <person name="Sayaka M."/>
            <person name="Hattori M."/>
            <person name="Ohkuma M."/>
        </authorList>
    </citation>
    <scope>NUCLEOTIDE SEQUENCE [LARGE SCALE GENOMIC DNA]</scope>
    <source>
        <strain evidence="3">JCM 19231</strain>
    </source>
</reference>
<accession>A0A0B8P3W9</accession>
<dbReference type="EMBL" id="BBRZ01000070">
    <property type="protein sequence ID" value="GAM57978.1"/>
    <property type="molecule type" value="Genomic_DNA"/>
</dbReference>
<reference evidence="2 3" key="1">
    <citation type="submission" date="2015-01" db="EMBL/GenBank/DDBJ databases">
        <title>Vibrio sp. C1 JCM 19231 whole genome shotgun sequence.</title>
        <authorList>
            <person name="Sawabe T."/>
            <person name="Meirelles P."/>
            <person name="Feng G."/>
            <person name="Sayaka M."/>
            <person name="Hattori M."/>
            <person name="Ohkuma M."/>
        </authorList>
    </citation>
    <scope>NUCLEOTIDE SEQUENCE [LARGE SCALE GENOMIC DNA]</scope>
    <source>
        <strain evidence="3">JCM 19231</strain>
    </source>
</reference>
<evidence type="ECO:0000313" key="3">
    <source>
        <dbReference type="Proteomes" id="UP000031671"/>
    </source>
</evidence>
<gene>
    <name evidence="2" type="ORF">JCM19231_2101</name>
</gene>
<name>A0A0B8P3W9_9VIBR</name>
<dbReference type="AlphaFoldDB" id="A0A0B8P3W9"/>
<comment type="caution">
    <text evidence="2">The sequence shown here is derived from an EMBL/GenBank/DDBJ whole genome shotgun (WGS) entry which is preliminary data.</text>
</comment>
<keyword evidence="3" id="KW-1185">Reference proteome</keyword>
<organism evidence="2 3">
    <name type="scientific">Vibrio ishigakensis</name>
    <dbReference type="NCBI Taxonomy" id="1481914"/>
    <lineage>
        <taxon>Bacteria</taxon>
        <taxon>Pseudomonadati</taxon>
        <taxon>Pseudomonadota</taxon>
        <taxon>Gammaproteobacteria</taxon>
        <taxon>Vibrionales</taxon>
        <taxon>Vibrionaceae</taxon>
        <taxon>Vibrio</taxon>
    </lineage>
</organism>
<feature type="region of interest" description="Disordered" evidence="1">
    <location>
        <begin position="29"/>
        <end position="59"/>
    </location>
</feature>
<sequence length="119" mass="13593">MLEQELDQTLQERTENNLKVLQGIIDEVNRLSESQKGTTDGAEDSVELPDDKPQTGDGAEEDVVQEMLQKETLNAREILGSEELAAKWLKRVEADPKLFLRAKFQLQYRQSQYQAEEGK</sequence>
<proteinExistence type="predicted"/>